<evidence type="ECO:0000313" key="5">
    <source>
        <dbReference type="Proteomes" id="UP000708208"/>
    </source>
</evidence>
<comment type="similarity">
    <text evidence="1">Belongs to the Flattop family.</text>
</comment>
<dbReference type="EMBL" id="CAJVCH010571438">
    <property type="protein sequence ID" value="CAG7837522.1"/>
    <property type="molecule type" value="Genomic_DNA"/>
</dbReference>
<sequence>MSGHYNAGQFNDAFKARRLRNWQYGINHPGTFSSHRKCSTKIIADNRGYLLSDCLKDPRTSPWGDYRLSIWEETTKKCDCVDRIRSHQNYDRPPCSIIVARQRPEPVKEAKRTSEALAKLLFQPPPPPDVSVIIKKSEDNKSEEKCCTDTSTKTAQQTQSNINCTSPNSKRDLAPNSGPSTNDNNCAENTSKAASLALDINPQAFPNGVVLDADSNSKHNSKPLPLPITIYASFIPIYSAAYTPP</sequence>
<dbReference type="PANTHER" id="PTHR34639">
    <property type="entry name" value="PROTEIN FLATTOP"/>
    <property type="match status" value="1"/>
</dbReference>
<dbReference type="Proteomes" id="UP000708208">
    <property type="component" value="Unassembled WGS sequence"/>
</dbReference>
<feature type="region of interest" description="Disordered" evidence="3">
    <location>
        <begin position="143"/>
        <end position="188"/>
    </location>
</feature>
<dbReference type="PANTHER" id="PTHR34639:SF1">
    <property type="entry name" value="PROTEIN FLATTOP"/>
    <property type="match status" value="1"/>
</dbReference>
<evidence type="ECO:0000313" key="4">
    <source>
        <dbReference type="EMBL" id="CAG7837522.1"/>
    </source>
</evidence>
<evidence type="ECO:0000256" key="1">
    <source>
        <dbReference type="ARBA" id="ARBA00009887"/>
    </source>
</evidence>
<comment type="caution">
    <text evidence="4">The sequence shown here is derived from an EMBL/GenBank/DDBJ whole genome shotgun (WGS) entry which is preliminary data.</text>
</comment>
<name>A0A8J2Q208_9HEXA</name>
<dbReference type="InterPro" id="IPR038797">
    <property type="entry name" value="Fltp"/>
</dbReference>
<feature type="compositionally biased region" description="Polar residues" evidence="3">
    <location>
        <begin position="177"/>
        <end position="188"/>
    </location>
</feature>
<dbReference type="OrthoDB" id="521617at2759"/>
<dbReference type="AlphaFoldDB" id="A0A8J2Q208"/>
<evidence type="ECO:0000256" key="2">
    <source>
        <dbReference type="ARBA" id="ARBA00033306"/>
    </source>
</evidence>
<evidence type="ECO:0000256" key="3">
    <source>
        <dbReference type="SAM" id="MobiDB-lite"/>
    </source>
</evidence>
<dbReference type="GO" id="GO:0044782">
    <property type="term" value="P:cilium organization"/>
    <property type="evidence" value="ECO:0007669"/>
    <property type="project" value="TreeGrafter"/>
</dbReference>
<dbReference type="GO" id="GO:0036064">
    <property type="term" value="C:ciliary basal body"/>
    <property type="evidence" value="ECO:0007669"/>
    <property type="project" value="TreeGrafter"/>
</dbReference>
<accession>A0A8J2Q208</accession>
<dbReference type="CDD" id="cd23705">
    <property type="entry name" value="Flattop"/>
    <property type="match status" value="1"/>
</dbReference>
<reference evidence="4" key="1">
    <citation type="submission" date="2021-06" db="EMBL/GenBank/DDBJ databases">
        <authorList>
            <person name="Hodson N. C."/>
            <person name="Mongue J. A."/>
            <person name="Jaron S. K."/>
        </authorList>
    </citation>
    <scope>NUCLEOTIDE SEQUENCE</scope>
</reference>
<organism evidence="4 5">
    <name type="scientific">Allacma fusca</name>
    <dbReference type="NCBI Taxonomy" id="39272"/>
    <lineage>
        <taxon>Eukaryota</taxon>
        <taxon>Metazoa</taxon>
        <taxon>Ecdysozoa</taxon>
        <taxon>Arthropoda</taxon>
        <taxon>Hexapoda</taxon>
        <taxon>Collembola</taxon>
        <taxon>Symphypleona</taxon>
        <taxon>Sminthuridae</taxon>
        <taxon>Allacma</taxon>
    </lineage>
</organism>
<gene>
    <name evidence="4" type="ORF">AFUS01_LOCUS46625</name>
</gene>
<protein>
    <recommendedName>
        <fullName evidence="2">Cilia- and flagella-associated protein 126</fullName>
    </recommendedName>
</protein>
<dbReference type="Pfam" id="PF22611">
    <property type="entry name" value="CFAP126"/>
    <property type="match status" value="1"/>
</dbReference>
<keyword evidence="5" id="KW-1185">Reference proteome</keyword>
<feature type="compositionally biased region" description="Polar residues" evidence="3">
    <location>
        <begin position="148"/>
        <end position="168"/>
    </location>
</feature>
<proteinExistence type="inferred from homology"/>